<dbReference type="AlphaFoldDB" id="A0A2W4CL82"/>
<organism evidence="2 3">
    <name type="scientific">Rhizobium tubonense</name>
    <dbReference type="NCBI Taxonomy" id="484088"/>
    <lineage>
        <taxon>Bacteria</taxon>
        <taxon>Pseudomonadati</taxon>
        <taxon>Pseudomonadota</taxon>
        <taxon>Alphaproteobacteria</taxon>
        <taxon>Hyphomicrobiales</taxon>
        <taxon>Rhizobiaceae</taxon>
        <taxon>Rhizobium/Agrobacterium group</taxon>
        <taxon>Rhizobium</taxon>
    </lineage>
</organism>
<dbReference type="EMBL" id="PCDP01000040">
    <property type="protein sequence ID" value="PZM11215.1"/>
    <property type="molecule type" value="Genomic_DNA"/>
</dbReference>
<protein>
    <submittedName>
        <fullName evidence="2">Epimerase</fullName>
    </submittedName>
</protein>
<evidence type="ECO:0000313" key="2">
    <source>
        <dbReference type="EMBL" id="PZM11215.1"/>
    </source>
</evidence>
<dbReference type="OrthoDB" id="9801056at2"/>
<comment type="caution">
    <text evidence="2">The sequence shown here is derived from an EMBL/GenBank/DDBJ whole genome shotgun (WGS) entry which is preliminary data.</text>
</comment>
<evidence type="ECO:0000313" key="3">
    <source>
        <dbReference type="Proteomes" id="UP000248925"/>
    </source>
</evidence>
<name>A0A2W4CL82_9HYPH</name>
<dbReference type="SUPFAM" id="SSF51735">
    <property type="entry name" value="NAD(P)-binding Rossmann-fold domains"/>
    <property type="match status" value="1"/>
</dbReference>
<dbReference type="Pfam" id="PF13460">
    <property type="entry name" value="NAD_binding_10"/>
    <property type="match status" value="1"/>
</dbReference>
<gene>
    <name evidence="2" type="ORF">CPY51_20845</name>
</gene>
<reference evidence="2 3" key="1">
    <citation type="journal article" date="2018" name="Sci. Rep.">
        <title>Rhizobium tumorigenes sp. nov., a novel plant tumorigenic bacterium isolated from cane gall tumors on thornless blackberry.</title>
        <authorList>
            <person name="Kuzmanovi N."/>
            <person name="Smalla K."/>
            <person name="Gronow S."/>
            <person name="PuBawska J."/>
        </authorList>
    </citation>
    <scope>NUCLEOTIDE SEQUENCE [LARGE SCALE GENOMIC DNA]</scope>
    <source>
        <strain evidence="2 3">CCBAU 85046</strain>
    </source>
</reference>
<sequence length="228" mass="24789">MNVIIFGATGMVGQGVLRECFRATDVDLVVSIVRKATSVRNPKLREIVKADLFDYGGIEMELTGLDACFFCLGVSSSGMTEDSYTPVTYDLTLAAAETLSRLNPAMTFVFVSGAGADASEKSGTMWARVKGKTENALRRLPFKALFVFRPGVIQPLHGIQSQTSAYRIFYGLTKPLLPVFRRLFPNFVLTTEVIGQAMLSAARSGRGRHVLGAADINALASGQWKPRD</sequence>
<dbReference type="RefSeq" id="WP_111162152.1">
    <property type="nucleotide sequence ID" value="NZ_PCDP01000040.1"/>
</dbReference>
<dbReference type="InterPro" id="IPR036291">
    <property type="entry name" value="NAD(P)-bd_dom_sf"/>
</dbReference>
<dbReference type="PANTHER" id="PTHR14097">
    <property type="entry name" value="OXIDOREDUCTASE HTATIP2"/>
    <property type="match status" value="1"/>
</dbReference>
<keyword evidence="3" id="KW-1185">Reference proteome</keyword>
<evidence type="ECO:0000259" key="1">
    <source>
        <dbReference type="Pfam" id="PF13460"/>
    </source>
</evidence>
<proteinExistence type="predicted"/>
<dbReference type="Proteomes" id="UP000248925">
    <property type="component" value="Unassembled WGS sequence"/>
</dbReference>
<dbReference type="Gene3D" id="3.40.50.720">
    <property type="entry name" value="NAD(P)-binding Rossmann-like Domain"/>
    <property type="match status" value="1"/>
</dbReference>
<accession>A0A2W4CL82</accession>
<dbReference type="InterPro" id="IPR016040">
    <property type="entry name" value="NAD(P)-bd_dom"/>
</dbReference>
<dbReference type="PANTHER" id="PTHR14097:SF8">
    <property type="entry name" value="NAD(P)-BINDING DOMAIN-CONTAINING PROTEIN"/>
    <property type="match status" value="1"/>
</dbReference>
<feature type="domain" description="NAD(P)-binding" evidence="1">
    <location>
        <begin position="7"/>
        <end position="122"/>
    </location>
</feature>